<feature type="compositionally biased region" description="Acidic residues" evidence="1">
    <location>
        <begin position="1413"/>
        <end position="1429"/>
    </location>
</feature>
<dbReference type="OrthoDB" id="7467099at2759"/>
<evidence type="ECO:0000259" key="3">
    <source>
        <dbReference type="PROSITE" id="PS50835"/>
    </source>
</evidence>
<feature type="domain" description="Ig-like" evidence="3">
    <location>
        <begin position="1203"/>
        <end position="1300"/>
    </location>
</feature>
<reference evidence="4 5" key="1">
    <citation type="journal article" date="2019" name="Commun. Biol.">
        <title>The bagworm genome reveals a unique fibroin gene that provides high tensile strength.</title>
        <authorList>
            <person name="Kono N."/>
            <person name="Nakamura H."/>
            <person name="Ohtoshi R."/>
            <person name="Tomita M."/>
            <person name="Numata K."/>
            <person name="Arakawa K."/>
        </authorList>
    </citation>
    <scope>NUCLEOTIDE SEQUENCE [LARGE SCALE GENOMIC DNA]</scope>
</reference>
<protein>
    <recommendedName>
        <fullName evidence="3">Ig-like domain-containing protein</fullName>
    </recommendedName>
</protein>
<dbReference type="EMBL" id="BGZK01000003">
    <property type="protein sequence ID" value="GBO99718.1"/>
    <property type="molecule type" value="Genomic_DNA"/>
</dbReference>
<name>A0A4C1SC25_EUMVA</name>
<evidence type="ECO:0000313" key="5">
    <source>
        <dbReference type="Proteomes" id="UP000299102"/>
    </source>
</evidence>
<dbReference type="SUPFAM" id="SSF48726">
    <property type="entry name" value="Immunoglobulin"/>
    <property type="match status" value="1"/>
</dbReference>
<keyword evidence="2" id="KW-0812">Transmembrane</keyword>
<evidence type="ECO:0000256" key="2">
    <source>
        <dbReference type="SAM" id="Phobius"/>
    </source>
</evidence>
<accession>A0A4C1SC25</accession>
<evidence type="ECO:0000256" key="1">
    <source>
        <dbReference type="SAM" id="MobiDB-lite"/>
    </source>
</evidence>
<proteinExistence type="predicted"/>
<keyword evidence="2" id="KW-1133">Transmembrane helix</keyword>
<dbReference type="InterPro" id="IPR007110">
    <property type="entry name" value="Ig-like_dom"/>
</dbReference>
<comment type="caution">
    <text evidence="4">The sequence shown here is derived from an EMBL/GenBank/DDBJ whole genome shotgun (WGS) entry which is preliminary data.</text>
</comment>
<sequence length="1497" mass="167142">MLQLFGHLERMNESGLTKQIYRANVCDGEVSTGKGSLTEATVTLPQINHVVRANDYVELNVPRTTDNGICYLLFPSGHIHRFTEESPYGAVKIHNPNSFVSCRAVIGPLDQNLLGVWTIYEEFEGGFQRRQPVSIAYANPMNPDAQFRVVTTLEHQSTVTNYGATFFYAVRRNGNVQSCHLILPDQADLVVTATSQYPGIRWHNTNSNFACIISLGPVHEEMIGHFTLYARYSNNGQQTEFRQPMTTFLYNPKDPYEQAYNVTNNHTITHVVNWYTNLAVGVSDSGTQMGCYLDIPGEEERSILNSTFNYPGVAIVPVGNTAACRITIGPFHDRDNFFDDWMLIGKFFNRDRFTEIRQPFRIALEDPSRPVTEFGRHESDLDSVQFQVRHGVRIEPTIAVVNSRATDSCHLVTPDGLQFALIDGVDKWMEGYSYPGIRRISSSSRIACAVSIEPVSDNHMGEWILISRESRNGERFERRMPFEVLVGVGYTLPLITQRVNLESKVDVYVNQTGDTESCHLMFPDENTYELDSDFDHTGVTAHKSSRFLSCRVTIDPIQSTSLDPENPGADIYTVTTHTEIIYVTNFGATMFPTIRRTGEIQSVHVITPDGSDLMVSPTHLFPGMRWVNANSNFAAILGLGPIHEEMIGDWTLYIRTISQGALHEIRQPVRLSLYNEDDPYEQAYNVTVLNTVNNVVNTDASFDIGVTGSGVRDGCFMIVPDGQTVNLLGNTAYPGVTFISANNQVACRVTMGPMTEELFGNWTLIGKFSNRNIFTETRQPFSIILEDPKNPVEEERDIERLASLTFDLKVGESATVSLAVFNSRATDSCHLRFPSGLQFVLIDGFSSEGIEIIPTSSRVSCGVTFSPIFATMAGEWMLIARESRSGNLFERQQPFIMYVEAPVLTVPMNELTIFSGNDFYLRLRNKTDEYEGCELLTPRNVDETRIEKDDRHEKYCGYVVRNVGDVDSGDWAIVFGSFLTYKATVTLTVIDVSEDSPDEPLNVVFPLGRHTTMHLGPEDSRFCRVEDPMGLVHFDDFGRCKVDVELVTKDHEGMWTLNVGRPGTLIAEKIHLEVKTQETDPPNKILTSVETVDTEVLLTCSVLTENEFIDCSFANPQSSIIVPSAGIGEARYSSHSSGVTTREADMNKIECNIRIREPRVDDVGIWRCSIQTDLTTYYGFMTVLYPNAMINEDNAASAVTTEPVLRPSAKAVAAVVDEPLTMSCTLLASIRYCWFRSEDGRIYSVNPEVKNDDYEYIGAGFDAGECGLRLRSSAKSDAGRWSCHVGLRDATNADQVAHIEVVISDWPIQTLREHSAATGALTLTAWSHNGSSFDYCRFVRSDGFALNTDSNMEGYTISGSLSEGSCAINKDDPNLEDLEAWSVAVKLTVRNGEILTLISVPSVDPQLTTTTEAPEEEENELEEENETEDNGTVNSDIWWPIIIVGISSITLVIAILIIVLNSKRSPKVVFWFRSHFRNSLMKMKLVENQQPVSAPSA</sequence>
<dbReference type="STRING" id="151549.A0A4C1SC25"/>
<dbReference type="PROSITE" id="PS50835">
    <property type="entry name" value="IG_LIKE"/>
    <property type="match status" value="1"/>
</dbReference>
<dbReference type="Proteomes" id="UP000299102">
    <property type="component" value="Unassembled WGS sequence"/>
</dbReference>
<feature type="transmembrane region" description="Helical" evidence="2">
    <location>
        <begin position="1437"/>
        <end position="1460"/>
    </location>
</feature>
<dbReference type="InterPro" id="IPR013783">
    <property type="entry name" value="Ig-like_fold"/>
</dbReference>
<keyword evidence="5" id="KW-1185">Reference proteome</keyword>
<dbReference type="InterPro" id="IPR036179">
    <property type="entry name" value="Ig-like_dom_sf"/>
</dbReference>
<feature type="region of interest" description="Disordered" evidence="1">
    <location>
        <begin position="1406"/>
        <end position="1431"/>
    </location>
</feature>
<evidence type="ECO:0000313" key="4">
    <source>
        <dbReference type="EMBL" id="GBO99718.1"/>
    </source>
</evidence>
<organism evidence="4 5">
    <name type="scientific">Eumeta variegata</name>
    <name type="common">Bagworm moth</name>
    <name type="synonym">Eumeta japonica</name>
    <dbReference type="NCBI Taxonomy" id="151549"/>
    <lineage>
        <taxon>Eukaryota</taxon>
        <taxon>Metazoa</taxon>
        <taxon>Ecdysozoa</taxon>
        <taxon>Arthropoda</taxon>
        <taxon>Hexapoda</taxon>
        <taxon>Insecta</taxon>
        <taxon>Pterygota</taxon>
        <taxon>Neoptera</taxon>
        <taxon>Endopterygota</taxon>
        <taxon>Lepidoptera</taxon>
        <taxon>Glossata</taxon>
        <taxon>Ditrysia</taxon>
        <taxon>Tineoidea</taxon>
        <taxon>Psychidae</taxon>
        <taxon>Oiketicinae</taxon>
        <taxon>Eumeta</taxon>
    </lineage>
</organism>
<dbReference type="Gene3D" id="2.60.40.10">
    <property type="entry name" value="Immunoglobulins"/>
    <property type="match status" value="1"/>
</dbReference>
<keyword evidence="2" id="KW-0472">Membrane</keyword>
<gene>
    <name evidence="4" type="ORF">EVAR_809_1</name>
</gene>